<dbReference type="EMBL" id="QRHG01000023">
    <property type="protein sequence ID" value="RHF59319.1"/>
    <property type="molecule type" value="Genomic_DNA"/>
</dbReference>
<organism evidence="2 4">
    <name type="scientific">[Ruminococcus] lactaris</name>
    <dbReference type="NCBI Taxonomy" id="46228"/>
    <lineage>
        <taxon>Bacteria</taxon>
        <taxon>Bacillati</taxon>
        <taxon>Bacillota</taxon>
        <taxon>Clostridia</taxon>
        <taxon>Lachnospirales</taxon>
        <taxon>Lachnospiraceae</taxon>
        <taxon>Mediterraneibacter</taxon>
    </lineage>
</organism>
<evidence type="ECO:0000313" key="2">
    <source>
        <dbReference type="EMBL" id="RGK37272.1"/>
    </source>
</evidence>
<sequence length="359" mass="41663">MSFSEEKRKAIQLYMLEKIRMDDTLFLKKTAEVFSISETSVRRYVKMCIDKKLIEVSNKNQCGYRLVTYEKKWSVSNDGTLEEDQIFYAEILPELKEISKNAKDIWAYTFAEIMNNAIEHSEAEKISYAVKRDCLYTEISIVDDGIGVFKNIQKYLLAHGIKNVSTEQAVLELYKGKLTTNLKEHSGEGIFFSSRMLTEFAILSDHAIFSMKSENRESFIRSHLIAYYTRLEKVGTMVVMKLENQPAHTSKDIFDRFAPIERGFVRTEIPMREMCPLGNPVARSQARRILRRLDEFEEIIFDFQGIDFMGQGFADEIFRVFQNRHPSIRLIPVNANESVLGMIHHVTVGKIEQNQQSEE</sequence>
<dbReference type="InterPro" id="IPR036890">
    <property type="entry name" value="HATPase_C_sf"/>
</dbReference>
<comment type="caution">
    <text evidence="2">The sequence shown here is derived from an EMBL/GenBank/DDBJ whole genome shotgun (WGS) entry which is preliminary data.</text>
</comment>
<dbReference type="AlphaFoldDB" id="A0A3E4LJQ2"/>
<dbReference type="Gene3D" id="3.30.565.10">
    <property type="entry name" value="Histidine kinase-like ATPase, C-terminal domain"/>
    <property type="match status" value="1"/>
</dbReference>
<gene>
    <name evidence="3" type="ORF">DW672_09295</name>
    <name evidence="2" type="ORF">DXD17_12765</name>
</gene>
<evidence type="ECO:0000313" key="4">
    <source>
        <dbReference type="Proteomes" id="UP000260793"/>
    </source>
</evidence>
<dbReference type="GeneID" id="77335078"/>
<evidence type="ECO:0000259" key="1">
    <source>
        <dbReference type="Pfam" id="PF14213"/>
    </source>
</evidence>
<dbReference type="Proteomes" id="UP000260793">
    <property type="component" value="Unassembled WGS sequence"/>
</dbReference>
<dbReference type="EMBL" id="QSQN01000042">
    <property type="protein sequence ID" value="RGK37272.1"/>
    <property type="molecule type" value="Genomic_DNA"/>
</dbReference>
<dbReference type="InterPro" id="IPR025474">
    <property type="entry name" value="DUF4325"/>
</dbReference>
<name>A0A3E4LJQ2_9FIRM</name>
<evidence type="ECO:0000313" key="3">
    <source>
        <dbReference type="EMBL" id="RHF59319.1"/>
    </source>
</evidence>
<evidence type="ECO:0000313" key="5">
    <source>
        <dbReference type="Proteomes" id="UP000284902"/>
    </source>
</evidence>
<dbReference type="Proteomes" id="UP000284902">
    <property type="component" value="Unassembled WGS sequence"/>
</dbReference>
<feature type="domain" description="DUF4325" evidence="1">
    <location>
        <begin position="285"/>
        <end position="339"/>
    </location>
</feature>
<proteinExistence type="predicted"/>
<dbReference type="Pfam" id="PF14213">
    <property type="entry name" value="DUF4325"/>
    <property type="match status" value="1"/>
</dbReference>
<reference evidence="4 5" key="1">
    <citation type="submission" date="2018-08" db="EMBL/GenBank/DDBJ databases">
        <title>A genome reference for cultivated species of the human gut microbiota.</title>
        <authorList>
            <person name="Zou Y."/>
            <person name="Xue W."/>
            <person name="Luo G."/>
        </authorList>
    </citation>
    <scope>NUCLEOTIDE SEQUENCE [LARGE SCALE GENOMIC DNA]</scope>
    <source>
        <strain evidence="3 5">AM25-1LB</strain>
        <strain evidence="2 4">TF11-7</strain>
    </source>
</reference>
<accession>A0A3E4LJQ2</accession>
<protein>
    <submittedName>
        <fullName evidence="2">DUF4325 domain-containing protein</fullName>
    </submittedName>
</protein>
<dbReference type="RefSeq" id="WP_005609143.1">
    <property type="nucleotide sequence ID" value="NZ_CABKOA010000040.1"/>
</dbReference>
<dbReference type="SUPFAM" id="SSF55874">
    <property type="entry name" value="ATPase domain of HSP90 chaperone/DNA topoisomerase II/histidine kinase"/>
    <property type="match status" value="1"/>
</dbReference>